<sequence length="308" mass="33253">MSPAPDQSLRACRLLLEQVGGATLPDDLLEPLRSLRTLASSVGDLPELSRLTTFDSVLATLREVLAHALSRNDIIRTSYILAKLGSQIASLPCTCRSSAIARIRTAACALAPRHQVRVLAGLTAIIDSLTEDQRQVTFRDLLATASNLDPGVRHDVLVSLTKSIGQLAPASRTEAFDRLYNALRGLEGWQKAKILAALGTIVDCLPEPDQLGRFKNLCTAAIFLGSSLQAEVLVGLASVIGNPPTLEALATPSPSWLAERKMRFDILQAAANRVDLRYRHGLLIKLAEAIGKLPQACRRPHSAHEPSQ</sequence>
<organism evidence="1 2">
    <name type="scientific">Ralstonia psammae</name>
    <dbReference type="NCBI Taxonomy" id="3058598"/>
    <lineage>
        <taxon>Bacteria</taxon>
        <taxon>Pseudomonadati</taxon>
        <taxon>Pseudomonadota</taxon>
        <taxon>Betaproteobacteria</taxon>
        <taxon>Burkholderiales</taxon>
        <taxon>Burkholderiaceae</taxon>
        <taxon>Ralstonia</taxon>
    </lineage>
</organism>
<proteinExistence type="predicted"/>
<gene>
    <name evidence="1" type="ORF">LMG19083_04929</name>
</gene>
<protein>
    <submittedName>
        <fullName evidence="1">Uncharacterized protein</fullName>
    </submittedName>
</protein>
<accession>A0ABN9JEK4</accession>
<keyword evidence="2" id="KW-1185">Reference proteome</keyword>
<comment type="caution">
    <text evidence="1">The sequence shown here is derived from an EMBL/GenBank/DDBJ whole genome shotgun (WGS) entry which is preliminary data.</text>
</comment>
<dbReference type="EMBL" id="CATZBU010000027">
    <property type="protein sequence ID" value="CAJ0809421.1"/>
    <property type="molecule type" value="Genomic_DNA"/>
</dbReference>
<reference evidence="1 2" key="1">
    <citation type="submission" date="2023-07" db="EMBL/GenBank/DDBJ databases">
        <authorList>
            <person name="Peeters C."/>
        </authorList>
    </citation>
    <scope>NUCLEOTIDE SEQUENCE [LARGE SCALE GENOMIC DNA]</scope>
    <source>
        <strain evidence="1 2">LMG 19083</strain>
    </source>
</reference>
<evidence type="ECO:0000313" key="1">
    <source>
        <dbReference type="EMBL" id="CAJ0809421.1"/>
    </source>
</evidence>
<evidence type="ECO:0000313" key="2">
    <source>
        <dbReference type="Proteomes" id="UP001189813"/>
    </source>
</evidence>
<name>A0ABN9JEK4_9RALS</name>
<dbReference type="Proteomes" id="UP001189813">
    <property type="component" value="Unassembled WGS sequence"/>
</dbReference>